<evidence type="ECO:0000256" key="10">
    <source>
        <dbReference type="ARBA" id="ARBA00023141"/>
    </source>
</evidence>
<dbReference type="GO" id="GO:0004425">
    <property type="term" value="F:indole-3-glycerol-phosphate synthase activity"/>
    <property type="evidence" value="ECO:0007669"/>
    <property type="project" value="UniProtKB-UniRule"/>
</dbReference>
<name>A0AA51X708_9GAMM</name>
<evidence type="ECO:0000256" key="13">
    <source>
        <dbReference type="ARBA" id="ARBA00023268"/>
    </source>
</evidence>
<dbReference type="Pfam" id="PF00697">
    <property type="entry name" value="PRAI"/>
    <property type="match status" value="1"/>
</dbReference>
<keyword evidence="13" id="KW-0511">Multifunctional enzyme</keyword>
<evidence type="ECO:0000259" key="18">
    <source>
        <dbReference type="Pfam" id="PF00697"/>
    </source>
</evidence>
<dbReference type="InterPro" id="IPR045186">
    <property type="entry name" value="Indole-3-glycerol_P_synth"/>
</dbReference>
<dbReference type="EMBL" id="CP133548">
    <property type="protein sequence ID" value="WMS87401.1"/>
    <property type="molecule type" value="Genomic_DNA"/>
</dbReference>
<dbReference type="Proteomes" id="UP001239782">
    <property type="component" value="Chromosome"/>
</dbReference>
<evidence type="ECO:0000256" key="8">
    <source>
        <dbReference type="ARBA" id="ARBA00022793"/>
    </source>
</evidence>
<dbReference type="FunFam" id="3.20.20.70:FF:000024">
    <property type="entry name" value="Indole-3-glycerol phosphate synthase"/>
    <property type="match status" value="1"/>
</dbReference>
<keyword evidence="7 15" id="KW-0028">Amino-acid biosynthesis</keyword>
<accession>A0AA51X708</accession>
<comment type="catalytic activity">
    <reaction evidence="1 16">
        <text>N-(5-phospho-beta-D-ribosyl)anthranilate = 1-(2-carboxyphenylamino)-1-deoxy-D-ribulose 5-phosphate</text>
        <dbReference type="Rhea" id="RHEA:21540"/>
        <dbReference type="ChEBI" id="CHEBI:18277"/>
        <dbReference type="ChEBI" id="CHEBI:58613"/>
        <dbReference type="EC" id="5.3.1.24"/>
    </reaction>
</comment>
<keyword evidence="20" id="KW-1185">Reference proteome</keyword>
<dbReference type="InterPro" id="IPR011060">
    <property type="entry name" value="RibuloseP-bd_barrel"/>
</dbReference>
<evidence type="ECO:0000256" key="16">
    <source>
        <dbReference type="HAMAP-Rule" id="MF_00135"/>
    </source>
</evidence>
<dbReference type="EC" id="5.3.1.24" evidence="16"/>
<keyword evidence="10 15" id="KW-0057">Aromatic amino acid biosynthesis</keyword>
<organism evidence="19 20">
    <name type="scientific">Pleionea litopenaei</name>
    <dbReference type="NCBI Taxonomy" id="3070815"/>
    <lineage>
        <taxon>Bacteria</taxon>
        <taxon>Pseudomonadati</taxon>
        <taxon>Pseudomonadota</taxon>
        <taxon>Gammaproteobacteria</taxon>
        <taxon>Oceanospirillales</taxon>
        <taxon>Pleioneaceae</taxon>
        <taxon>Pleionea</taxon>
    </lineage>
</organism>
<dbReference type="InterPro" id="IPR001468">
    <property type="entry name" value="Indole-3-GlycerolPSynthase_CS"/>
</dbReference>
<dbReference type="PANTHER" id="PTHR22854:SF2">
    <property type="entry name" value="INDOLE-3-GLYCEROL-PHOSPHATE SYNTHASE"/>
    <property type="match status" value="1"/>
</dbReference>
<evidence type="ECO:0000313" key="20">
    <source>
        <dbReference type="Proteomes" id="UP001239782"/>
    </source>
</evidence>
<feature type="domain" description="N-(5'phosphoribosyl) anthranilate isomerase (PRAI)" evidence="18">
    <location>
        <begin position="260"/>
        <end position="462"/>
    </location>
</feature>
<sequence length="472" mass="52435">MADKANVLQNIVKNTRQEVERRKQQCPLDTFQEKLTPSTRSLHDVMSAPGNRFILEYKRASPSRGIIRENFNPKDCFDAYKGCADAISVLTDEKYFSGKHEYLKEISELSSVPVLCKDFFIDTYQVYEARRFGADAILLMLSVLDDEQYRELALVAKSLSMDVLTEVHSDIESQRAVALGAKIIGINNRDLKTLTIDLATTERLAKTLPKDRLIISESGIETRSDVSRLASCVNGFLVGSSLMASKDVAKAAKKLVYGSVKICGITDSVSAEVAHQAGASFLGLMFYQPSKRYVSVATASEIAKSVAGNYVGVFVDESLDNIMATCRQVPLKAIQLHGHESQSFARELRRALSYEQQLWKALPLTSSDDVSVIVDWLETVDKVVVDYQTKDQQGGSGKRFDWRWLTKLFEVCDSKNIVIAGGINIDNVTDLLIYPEATIDLSSGVENQPGKKDPAKIQAFMNVCRMNGLVRK</sequence>
<evidence type="ECO:0000256" key="3">
    <source>
        <dbReference type="ARBA" id="ARBA00004664"/>
    </source>
</evidence>
<evidence type="ECO:0000259" key="17">
    <source>
        <dbReference type="Pfam" id="PF00218"/>
    </source>
</evidence>
<evidence type="ECO:0000256" key="9">
    <source>
        <dbReference type="ARBA" id="ARBA00022822"/>
    </source>
</evidence>
<keyword evidence="9 15" id="KW-0822">Tryptophan biosynthesis</keyword>
<evidence type="ECO:0000256" key="7">
    <source>
        <dbReference type="ARBA" id="ARBA00022605"/>
    </source>
</evidence>
<comment type="pathway">
    <text evidence="3 16">Amino-acid biosynthesis; L-tryptophan biosynthesis; L-tryptophan from chorismate: step 3/5.</text>
</comment>
<dbReference type="GO" id="GO:0000162">
    <property type="term" value="P:L-tryptophan biosynthetic process"/>
    <property type="evidence" value="ECO:0007669"/>
    <property type="project" value="UniProtKB-UniRule"/>
</dbReference>
<evidence type="ECO:0000256" key="2">
    <source>
        <dbReference type="ARBA" id="ARBA00001633"/>
    </source>
</evidence>
<keyword evidence="8 15" id="KW-0210">Decarboxylase</keyword>
<dbReference type="NCBIfam" id="NF006945">
    <property type="entry name" value="PRK09427.1"/>
    <property type="match status" value="1"/>
</dbReference>
<dbReference type="PROSITE" id="PS00614">
    <property type="entry name" value="IGPS"/>
    <property type="match status" value="1"/>
</dbReference>
<evidence type="ECO:0000313" key="19">
    <source>
        <dbReference type="EMBL" id="WMS87401.1"/>
    </source>
</evidence>
<dbReference type="HAMAP" id="MF_00135">
    <property type="entry name" value="PRAI"/>
    <property type="match status" value="1"/>
</dbReference>
<evidence type="ECO:0000256" key="6">
    <source>
        <dbReference type="ARBA" id="ARBA00009847"/>
    </source>
</evidence>
<dbReference type="InterPro" id="IPR001240">
    <property type="entry name" value="PRAI_dom"/>
</dbReference>
<dbReference type="HAMAP" id="MF_00134_B">
    <property type="entry name" value="IGPS_B"/>
    <property type="match status" value="1"/>
</dbReference>
<dbReference type="CDD" id="cd00405">
    <property type="entry name" value="PRAI"/>
    <property type="match status" value="1"/>
</dbReference>
<feature type="domain" description="Indole-3-glycerol phosphate synthase" evidence="17">
    <location>
        <begin position="8"/>
        <end position="255"/>
    </location>
</feature>
<dbReference type="PANTHER" id="PTHR22854">
    <property type="entry name" value="TRYPTOPHAN BIOSYNTHESIS PROTEIN"/>
    <property type="match status" value="1"/>
</dbReference>
<reference evidence="19 20" key="1">
    <citation type="submission" date="2023-08" db="EMBL/GenBank/DDBJ databases">
        <title>Pleionea litopenaei sp. nov., isolated from stomach of juvenile Litopenaeus vannamei.</title>
        <authorList>
            <person name="Rho A.M."/>
            <person name="Hwang C.Y."/>
        </authorList>
    </citation>
    <scope>NUCLEOTIDE SEQUENCE [LARGE SCALE GENOMIC DNA]</scope>
    <source>
        <strain evidence="19 20">HL-JVS1</strain>
    </source>
</reference>
<evidence type="ECO:0000256" key="1">
    <source>
        <dbReference type="ARBA" id="ARBA00001164"/>
    </source>
</evidence>
<dbReference type="EC" id="4.1.1.48" evidence="15"/>
<dbReference type="NCBIfam" id="NF001377">
    <property type="entry name" value="PRK00278.2-4"/>
    <property type="match status" value="1"/>
</dbReference>
<proteinExistence type="inferred from homology"/>
<dbReference type="SUPFAM" id="SSF51366">
    <property type="entry name" value="Ribulose-phoshate binding barrel"/>
    <property type="match status" value="2"/>
</dbReference>
<evidence type="ECO:0000256" key="11">
    <source>
        <dbReference type="ARBA" id="ARBA00023235"/>
    </source>
</evidence>
<dbReference type="GO" id="GO:0004640">
    <property type="term" value="F:phosphoribosylanthranilate isomerase activity"/>
    <property type="evidence" value="ECO:0007669"/>
    <property type="project" value="UniProtKB-UniRule"/>
</dbReference>
<dbReference type="KEGG" id="plei:Q9312_00385"/>
<evidence type="ECO:0000256" key="15">
    <source>
        <dbReference type="HAMAP-Rule" id="MF_00134"/>
    </source>
</evidence>
<comment type="function">
    <text evidence="14">Bifunctional enzyme that catalyzes two sequential steps of tryptophan biosynthetic pathway. The first reaction is catalyzed by the isomerase, coded by the TrpF domain; the second reaction is catalyzed by the synthase, coded by the TrpC domain.</text>
</comment>
<comment type="catalytic activity">
    <reaction evidence="2 15">
        <text>1-(2-carboxyphenylamino)-1-deoxy-D-ribulose 5-phosphate + H(+) = (1S,2R)-1-C-(indol-3-yl)glycerol 3-phosphate + CO2 + H2O</text>
        <dbReference type="Rhea" id="RHEA:23476"/>
        <dbReference type="ChEBI" id="CHEBI:15377"/>
        <dbReference type="ChEBI" id="CHEBI:15378"/>
        <dbReference type="ChEBI" id="CHEBI:16526"/>
        <dbReference type="ChEBI" id="CHEBI:58613"/>
        <dbReference type="ChEBI" id="CHEBI:58866"/>
        <dbReference type="EC" id="4.1.1.48"/>
    </reaction>
</comment>
<protein>
    <recommendedName>
        <fullName evidence="15 16">Multifunctional fusion protein</fullName>
    </recommendedName>
    <domain>
        <recommendedName>
            <fullName evidence="15">Indole-3-glycerol phosphate synthase</fullName>
            <shortName evidence="15">IGPS</shortName>
            <ecNumber evidence="15">4.1.1.48</ecNumber>
        </recommendedName>
    </domain>
    <domain>
        <recommendedName>
            <fullName evidence="16">N-(5'-phosphoribosyl)anthranilate isomerase</fullName>
            <shortName evidence="16">PRAI</shortName>
            <ecNumber evidence="16">5.3.1.24</ecNumber>
        </recommendedName>
    </domain>
</protein>
<dbReference type="AlphaFoldDB" id="A0AA51X708"/>
<comment type="similarity">
    <text evidence="6">In the C-terminal section; belongs to the TrpF family.</text>
</comment>
<dbReference type="CDD" id="cd00331">
    <property type="entry name" value="IGPS"/>
    <property type="match status" value="1"/>
</dbReference>
<dbReference type="InterPro" id="IPR013785">
    <property type="entry name" value="Aldolase_TIM"/>
</dbReference>
<dbReference type="Pfam" id="PF00218">
    <property type="entry name" value="IGPS"/>
    <property type="match status" value="1"/>
</dbReference>
<dbReference type="Gene3D" id="3.20.20.70">
    <property type="entry name" value="Aldolase class I"/>
    <property type="match status" value="2"/>
</dbReference>
<comment type="similarity">
    <text evidence="16">Belongs to the TrpF family.</text>
</comment>
<evidence type="ECO:0000256" key="5">
    <source>
        <dbReference type="ARBA" id="ARBA00007902"/>
    </source>
</evidence>
<keyword evidence="11 16" id="KW-0413">Isomerase</keyword>
<comment type="pathway">
    <text evidence="4 15">Amino-acid biosynthesis; L-tryptophan biosynthesis; L-tryptophan from chorismate: step 4/5.</text>
</comment>
<evidence type="ECO:0000256" key="4">
    <source>
        <dbReference type="ARBA" id="ARBA00004696"/>
    </source>
</evidence>
<comment type="similarity">
    <text evidence="5">In the N-terminal section; belongs to the TrpC family.</text>
</comment>
<keyword evidence="12 15" id="KW-0456">Lyase</keyword>
<evidence type="ECO:0000256" key="12">
    <source>
        <dbReference type="ARBA" id="ARBA00023239"/>
    </source>
</evidence>
<dbReference type="InterPro" id="IPR013798">
    <property type="entry name" value="Indole-3-glycerol_P_synth_dom"/>
</dbReference>
<comment type="similarity">
    <text evidence="15">Belongs to the TrpC family.</text>
</comment>
<dbReference type="RefSeq" id="WP_309202543.1">
    <property type="nucleotide sequence ID" value="NZ_CP133548.1"/>
</dbReference>
<gene>
    <name evidence="19" type="primary">trpCF</name>
    <name evidence="15" type="synonym">trpC</name>
    <name evidence="16" type="synonym">trpF</name>
    <name evidence="19" type="ORF">Q9312_00385</name>
</gene>
<evidence type="ECO:0000256" key="14">
    <source>
        <dbReference type="ARBA" id="ARBA00025592"/>
    </source>
</evidence>